<protein>
    <submittedName>
        <fullName evidence="2">Histidine kinase</fullName>
    </submittedName>
</protein>
<dbReference type="Proteomes" id="UP000263486">
    <property type="component" value="Unassembled WGS sequence"/>
</dbReference>
<feature type="transmembrane region" description="Helical" evidence="1">
    <location>
        <begin position="107"/>
        <end position="124"/>
    </location>
</feature>
<proteinExistence type="predicted"/>
<organism evidence="2 3">
    <name type="scientific">Psychrilyobacter piezotolerans</name>
    <dbReference type="NCBI Taxonomy" id="2293438"/>
    <lineage>
        <taxon>Bacteria</taxon>
        <taxon>Fusobacteriati</taxon>
        <taxon>Fusobacteriota</taxon>
        <taxon>Fusobacteriia</taxon>
        <taxon>Fusobacteriales</taxon>
        <taxon>Fusobacteriaceae</taxon>
        <taxon>Psychrilyobacter</taxon>
    </lineage>
</organism>
<keyword evidence="1" id="KW-0812">Transmembrane</keyword>
<sequence>MCLGGIFVENKGIVKKIEGKNLYIELFRDSSCAHCSGCGKKDKTIADLYHYELNEDIKINVGDLITFEINNKFILNLALLIYILPVILMVLSYIVAAKLGASEGQGIVVSFTTLVVSFLGFYIFDKKTGSKMIKEEISIKEVTPSDEIKITSCGPKE</sequence>
<evidence type="ECO:0000256" key="1">
    <source>
        <dbReference type="SAM" id="Phobius"/>
    </source>
</evidence>
<feature type="transmembrane region" description="Helical" evidence="1">
    <location>
        <begin position="73"/>
        <end position="95"/>
    </location>
</feature>
<keyword evidence="2" id="KW-0418">Kinase</keyword>
<reference evidence="2 3" key="1">
    <citation type="submission" date="2018-08" db="EMBL/GenBank/DDBJ databases">
        <title>Draft genome sequence of Psychrilyobacter sp. strain SD5 isolated from Black Sea water.</title>
        <authorList>
            <person name="Yadav S."/>
            <person name="Villanueva L."/>
            <person name="Damste J.S.S."/>
        </authorList>
    </citation>
    <scope>NUCLEOTIDE SEQUENCE [LARGE SCALE GENOMIC DNA]</scope>
    <source>
        <strain evidence="2 3">SD5</strain>
    </source>
</reference>
<keyword evidence="1" id="KW-1133">Transmembrane helix</keyword>
<dbReference type="InterPro" id="IPR007359">
    <property type="entry name" value="SigmaE_reg_RseC_MucC"/>
</dbReference>
<dbReference type="PANTHER" id="PTHR35867:SF1">
    <property type="entry name" value="PROTEIN RSEC"/>
    <property type="match status" value="1"/>
</dbReference>
<keyword evidence="1" id="KW-0472">Membrane</keyword>
<accession>A0ABX9KK90</accession>
<name>A0ABX9KK90_9FUSO</name>
<dbReference type="Pfam" id="PF04246">
    <property type="entry name" value="RseC_MucC"/>
    <property type="match status" value="1"/>
</dbReference>
<comment type="caution">
    <text evidence="2">The sequence shown here is derived from an EMBL/GenBank/DDBJ whole genome shotgun (WGS) entry which is preliminary data.</text>
</comment>
<dbReference type="EMBL" id="QUAJ01000003">
    <property type="protein sequence ID" value="REI42705.1"/>
    <property type="molecule type" value="Genomic_DNA"/>
</dbReference>
<keyword evidence="2" id="KW-0808">Transferase</keyword>
<evidence type="ECO:0000313" key="2">
    <source>
        <dbReference type="EMBL" id="REI42705.1"/>
    </source>
</evidence>
<evidence type="ECO:0000313" key="3">
    <source>
        <dbReference type="Proteomes" id="UP000263486"/>
    </source>
</evidence>
<gene>
    <name evidence="2" type="ORF">DYH56_02770</name>
</gene>
<dbReference type="GO" id="GO:0016301">
    <property type="term" value="F:kinase activity"/>
    <property type="evidence" value="ECO:0007669"/>
    <property type="project" value="UniProtKB-KW"/>
</dbReference>
<keyword evidence="3" id="KW-1185">Reference proteome</keyword>
<dbReference type="PANTHER" id="PTHR35867">
    <property type="entry name" value="PROTEIN RSEC"/>
    <property type="match status" value="1"/>
</dbReference>